<dbReference type="Proteomes" id="UP000626092">
    <property type="component" value="Unassembled WGS sequence"/>
</dbReference>
<name>A0A834G5T4_RHOSS</name>
<dbReference type="AlphaFoldDB" id="A0A834G5T4"/>
<organism evidence="2 3">
    <name type="scientific">Rhododendron simsii</name>
    <name type="common">Sims's rhododendron</name>
    <dbReference type="NCBI Taxonomy" id="118357"/>
    <lineage>
        <taxon>Eukaryota</taxon>
        <taxon>Viridiplantae</taxon>
        <taxon>Streptophyta</taxon>
        <taxon>Embryophyta</taxon>
        <taxon>Tracheophyta</taxon>
        <taxon>Spermatophyta</taxon>
        <taxon>Magnoliopsida</taxon>
        <taxon>eudicotyledons</taxon>
        <taxon>Gunneridae</taxon>
        <taxon>Pentapetalae</taxon>
        <taxon>asterids</taxon>
        <taxon>Ericales</taxon>
        <taxon>Ericaceae</taxon>
        <taxon>Ericoideae</taxon>
        <taxon>Rhodoreae</taxon>
        <taxon>Rhododendron</taxon>
    </lineage>
</organism>
<dbReference type="PANTHER" id="PTHR21240:SF19">
    <property type="entry name" value="CATALYTIC_ HYDROLASE"/>
    <property type="match status" value="1"/>
</dbReference>
<evidence type="ECO:0008006" key="4">
    <source>
        <dbReference type="Google" id="ProtNLM"/>
    </source>
</evidence>
<evidence type="ECO:0000313" key="2">
    <source>
        <dbReference type="EMBL" id="KAF7123594.1"/>
    </source>
</evidence>
<dbReference type="EMBL" id="WJXA01000012">
    <property type="protein sequence ID" value="KAF7123594.1"/>
    <property type="molecule type" value="Genomic_DNA"/>
</dbReference>
<evidence type="ECO:0000313" key="3">
    <source>
        <dbReference type="Proteomes" id="UP000626092"/>
    </source>
</evidence>
<dbReference type="OrthoDB" id="2135488at2759"/>
<reference evidence="2" key="1">
    <citation type="submission" date="2019-11" db="EMBL/GenBank/DDBJ databases">
        <authorList>
            <person name="Liu Y."/>
            <person name="Hou J."/>
            <person name="Li T.-Q."/>
            <person name="Guan C.-H."/>
            <person name="Wu X."/>
            <person name="Wu H.-Z."/>
            <person name="Ling F."/>
            <person name="Zhang R."/>
            <person name="Shi X.-G."/>
            <person name="Ren J.-P."/>
            <person name="Chen E.-F."/>
            <person name="Sun J.-M."/>
        </authorList>
    </citation>
    <scope>NUCLEOTIDE SEQUENCE</scope>
    <source>
        <strain evidence="2">Adult_tree_wgs_1</strain>
        <tissue evidence="2">Leaves</tissue>
    </source>
</reference>
<proteinExistence type="inferred from homology"/>
<dbReference type="Gene3D" id="3.20.20.140">
    <property type="entry name" value="Metal-dependent hydrolases"/>
    <property type="match status" value="1"/>
</dbReference>
<dbReference type="InterPro" id="IPR032465">
    <property type="entry name" value="ACMSD"/>
</dbReference>
<keyword evidence="3" id="KW-1185">Reference proteome</keyword>
<accession>A0A834G5T4</accession>
<sequence length="152" mass="16706">MVVRFNSVKPLIIAGSLINSQQILLTPFSVNRPVLLSAAQMATTANTSTATTKLIDSHLHVWASPKEAADMYPYFPGQEPTFPGHVDFLLEFFMWYLKPGVVLCQHNGSDSVLKKYPTKFVGCCLANPAEDGIGLKQLEHLILKVCKESSAL</sequence>
<gene>
    <name evidence="2" type="ORF">RHSIM_Rhsim12G0096200</name>
</gene>
<protein>
    <recommendedName>
        <fullName evidence="4">Amidohydrolase-related domain-containing protein</fullName>
    </recommendedName>
</protein>
<keyword evidence="1" id="KW-0210">Decarboxylase</keyword>
<comment type="similarity">
    <text evidence="1">Belongs to the metallo-dependent hydrolases superfamily.</text>
</comment>
<dbReference type="GO" id="GO:0016831">
    <property type="term" value="F:carboxy-lyase activity"/>
    <property type="evidence" value="ECO:0007669"/>
    <property type="project" value="UniProtKB-KW"/>
</dbReference>
<comment type="caution">
    <text evidence="2">The sequence shown here is derived from an EMBL/GenBank/DDBJ whole genome shotgun (WGS) entry which is preliminary data.</text>
</comment>
<dbReference type="PANTHER" id="PTHR21240">
    <property type="entry name" value="2-AMINO-3-CARBOXYLMUCONATE-6-SEMIALDEHYDE DECARBOXYLASE"/>
    <property type="match status" value="1"/>
</dbReference>
<keyword evidence="1" id="KW-0456">Lyase</keyword>
<evidence type="ECO:0000256" key="1">
    <source>
        <dbReference type="RuleBase" id="RU366045"/>
    </source>
</evidence>